<dbReference type="Gene3D" id="3.90.1280.10">
    <property type="entry name" value="HSP33 redox switch-like"/>
    <property type="match status" value="1"/>
</dbReference>
<dbReference type="InterPro" id="IPR016154">
    <property type="entry name" value="Heat_shock_Hsp33_C"/>
</dbReference>
<dbReference type="InterPro" id="IPR016153">
    <property type="entry name" value="Heat_shock_Hsp33_N"/>
</dbReference>
<sequence length="289" mass="32156">MDMQIRAISEKNNIKMAVVDITESLAEIVKLQGTNPLTSVALGRALINNALISLSLKDGNKMTTNLNGMGFAGTIITEFQNNTIRGYVENPDFDATQISEEKGDGSPLSQTVGTNGFLQVSRYDQDKKEPYTSRVELISGEINLDYMYYLQKSDQIHSLITSTVEIDDKGGIEKAVGIIIQLLPGYTEENISFIEEKVGSIDYLKKILIETTNYEALLKDIAQDAKVLGVAELKFECTCNENKVMDSVKMLGVEEITKAYEHGEEVEVVCDFCKKKYIINPEKLKTLIN</sequence>
<protein>
    <submittedName>
        <fullName evidence="6">Heat shock protein 33</fullName>
    </submittedName>
</protein>
<name>A0A2K8KJN4_9MOLU</name>
<evidence type="ECO:0000256" key="3">
    <source>
        <dbReference type="ARBA" id="ARBA00023157"/>
    </source>
</evidence>
<dbReference type="PANTHER" id="PTHR30111">
    <property type="entry name" value="33 KDA CHAPERONIN"/>
    <property type="match status" value="1"/>
</dbReference>
<dbReference type="PIRSF" id="PIRSF005261">
    <property type="entry name" value="Heat_shock_Hsp33"/>
    <property type="match status" value="1"/>
</dbReference>
<dbReference type="GO" id="GO:0042026">
    <property type="term" value="P:protein refolding"/>
    <property type="evidence" value="ECO:0007669"/>
    <property type="project" value="TreeGrafter"/>
</dbReference>
<dbReference type="SUPFAM" id="SSF64397">
    <property type="entry name" value="Hsp33 domain"/>
    <property type="match status" value="1"/>
</dbReference>
<evidence type="ECO:0000313" key="7">
    <source>
        <dbReference type="Proteomes" id="UP000231179"/>
    </source>
</evidence>
<dbReference type="GO" id="GO:0051082">
    <property type="term" value="F:unfolded protein binding"/>
    <property type="evidence" value="ECO:0007669"/>
    <property type="project" value="InterPro"/>
</dbReference>
<keyword evidence="5" id="KW-0676">Redox-active center</keyword>
<keyword evidence="7" id="KW-1185">Reference proteome</keyword>
<dbReference type="SUPFAM" id="SSF118352">
    <property type="entry name" value="HSP33 redox switch-like"/>
    <property type="match status" value="1"/>
</dbReference>
<gene>
    <name evidence="6" type="primary">hslO</name>
    <name evidence="6" type="ORF">SCLAR_v1c00140</name>
</gene>
<dbReference type="EMBL" id="CP024870">
    <property type="protein sequence ID" value="ATX70351.1"/>
    <property type="molecule type" value="Genomic_DNA"/>
</dbReference>
<dbReference type="RefSeq" id="WP_100253914.1">
    <property type="nucleotide sequence ID" value="NZ_CP024870.1"/>
</dbReference>
<dbReference type="GO" id="GO:0044183">
    <property type="term" value="F:protein folding chaperone"/>
    <property type="evidence" value="ECO:0007669"/>
    <property type="project" value="TreeGrafter"/>
</dbReference>
<proteinExistence type="predicted"/>
<dbReference type="GO" id="GO:0005737">
    <property type="term" value="C:cytoplasm"/>
    <property type="evidence" value="ECO:0007669"/>
    <property type="project" value="InterPro"/>
</dbReference>
<evidence type="ECO:0000256" key="1">
    <source>
        <dbReference type="ARBA" id="ARBA00022490"/>
    </source>
</evidence>
<evidence type="ECO:0000313" key="6">
    <source>
        <dbReference type="EMBL" id="ATX70351.1"/>
    </source>
</evidence>
<dbReference type="AlphaFoldDB" id="A0A2K8KJN4"/>
<keyword evidence="3" id="KW-1015">Disulfide bond</keyword>
<dbReference type="Proteomes" id="UP000231179">
    <property type="component" value="Chromosome"/>
</dbReference>
<reference evidence="6 7" key="1">
    <citation type="submission" date="2017-11" db="EMBL/GenBank/DDBJ databases">
        <title>Complete genome sequence of Spiroplasma clarkii CN-5 (DSM 19994).</title>
        <authorList>
            <person name="Tsai Y.-M."/>
            <person name="Chang A."/>
            <person name="Lo W.-S."/>
            <person name="Kuo C.-H."/>
        </authorList>
    </citation>
    <scope>NUCLEOTIDE SEQUENCE [LARGE SCALE GENOMIC DNA]</scope>
    <source>
        <strain evidence="6 7">CN-5</strain>
    </source>
</reference>
<keyword evidence="2" id="KW-0862">Zinc</keyword>
<keyword evidence="4" id="KW-0143">Chaperone</keyword>
<evidence type="ECO:0000256" key="5">
    <source>
        <dbReference type="ARBA" id="ARBA00023284"/>
    </source>
</evidence>
<dbReference type="Pfam" id="PF01430">
    <property type="entry name" value="HSP33"/>
    <property type="match status" value="1"/>
</dbReference>
<evidence type="ECO:0000256" key="2">
    <source>
        <dbReference type="ARBA" id="ARBA00022833"/>
    </source>
</evidence>
<keyword evidence="1" id="KW-0963">Cytoplasm</keyword>
<dbReference type="InterPro" id="IPR000397">
    <property type="entry name" value="Heat_shock_Hsp33"/>
</dbReference>
<organism evidence="6 7">
    <name type="scientific">Spiroplasma clarkii</name>
    <dbReference type="NCBI Taxonomy" id="2139"/>
    <lineage>
        <taxon>Bacteria</taxon>
        <taxon>Bacillati</taxon>
        <taxon>Mycoplasmatota</taxon>
        <taxon>Mollicutes</taxon>
        <taxon>Entomoplasmatales</taxon>
        <taxon>Spiroplasmataceae</taxon>
        <taxon>Spiroplasma</taxon>
    </lineage>
</organism>
<dbReference type="Gene3D" id="3.55.30.10">
    <property type="entry name" value="Hsp33 domain"/>
    <property type="match status" value="1"/>
</dbReference>
<keyword evidence="6" id="KW-0346">Stress response</keyword>
<accession>A0A2K8KJN4</accession>
<dbReference type="PANTHER" id="PTHR30111:SF1">
    <property type="entry name" value="33 KDA CHAPERONIN"/>
    <property type="match status" value="1"/>
</dbReference>
<evidence type="ECO:0000256" key="4">
    <source>
        <dbReference type="ARBA" id="ARBA00023186"/>
    </source>
</evidence>